<gene>
    <name evidence="1" type="ORF">S03H2_31932</name>
</gene>
<comment type="caution">
    <text evidence="1">The sequence shown here is derived from an EMBL/GenBank/DDBJ whole genome shotgun (WGS) entry which is preliminary data.</text>
</comment>
<accession>X1I3M5</accession>
<proteinExistence type="predicted"/>
<name>X1I3M5_9ZZZZ</name>
<evidence type="ECO:0008006" key="2">
    <source>
        <dbReference type="Google" id="ProtNLM"/>
    </source>
</evidence>
<dbReference type="AlphaFoldDB" id="X1I3M5"/>
<sequence>MGSIDTLTKFMNAWKDSNWSEMFENAQITWRSRGRNKSIDLLKSWFYLKDLTTFKILKTEKISDSCVDITLKISYLYYVSNLKEVKIKARVICETEPYKPSKDGIWGVNPVGILREF</sequence>
<organism evidence="1">
    <name type="scientific">marine sediment metagenome</name>
    <dbReference type="NCBI Taxonomy" id="412755"/>
    <lineage>
        <taxon>unclassified sequences</taxon>
        <taxon>metagenomes</taxon>
        <taxon>ecological metagenomes</taxon>
    </lineage>
</organism>
<protein>
    <recommendedName>
        <fullName evidence="2">Tim44-like domain-containing protein</fullName>
    </recommendedName>
</protein>
<dbReference type="EMBL" id="BARU01019392">
    <property type="protein sequence ID" value="GAH52158.1"/>
    <property type="molecule type" value="Genomic_DNA"/>
</dbReference>
<evidence type="ECO:0000313" key="1">
    <source>
        <dbReference type="EMBL" id="GAH52158.1"/>
    </source>
</evidence>
<reference evidence="1" key="1">
    <citation type="journal article" date="2014" name="Front. Microbiol.">
        <title>High frequency of phylogenetically diverse reductive dehalogenase-homologous genes in deep subseafloor sedimentary metagenomes.</title>
        <authorList>
            <person name="Kawai M."/>
            <person name="Futagami T."/>
            <person name="Toyoda A."/>
            <person name="Takaki Y."/>
            <person name="Nishi S."/>
            <person name="Hori S."/>
            <person name="Arai W."/>
            <person name="Tsubouchi T."/>
            <person name="Morono Y."/>
            <person name="Uchiyama I."/>
            <person name="Ito T."/>
            <person name="Fujiyama A."/>
            <person name="Inagaki F."/>
            <person name="Takami H."/>
        </authorList>
    </citation>
    <scope>NUCLEOTIDE SEQUENCE</scope>
    <source>
        <strain evidence="1">Expedition CK06-06</strain>
    </source>
</reference>